<evidence type="ECO:0000256" key="2">
    <source>
        <dbReference type="ARBA" id="ARBA00022737"/>
    </source>
</evidence>
<evidence type="ECO:0000313" key="5">
    <source>
        <dbReference type="Proteomes" id="UP001501666"/>
    </source>
</evidence>
<feature type="repeat" description="WD" evidence="3">
    <location>
        <begin position="209"/>
        <end position="252"/>
    </location>
</feature>
<dbReference type="SMART" id="SM00320">
    <property type="entry name" value="WD40"/>
    <property type="match status" value="3"/>
</dbReference>
<evidence type="ECO:0000256" key="3">
    <source>
        <dbReference type="PROSITE-ProRule" id="PRU00221"/>
    </source>
</evidence>
<accession>A0ABN3RU05</accession>
<feature type="repeat" description="WD" evidence="3">
    <location>
        <begin position="254"/>
        <end position="294"/>
    </location>
</feature>
<dbReference type="Gene3D" id="2.130.10.10">
    <property type="entry name" value="YVTN repeat-like/Quinoprotein amine dehydrogenase"/>
    <property type="match status" value="2"/>
</dbReference>
<dbReference type="PROSITE" id="PS50294">
    <property type="entry name" value="WD_REPEATS_REGION"/>
    <property type="match status" value="2"/>
</dbReference>
<reference evidence="4 5" key="1">
    <citation type="journal article" date="2019" name="Int. J. Syst. Evol. Microbiol.">
        <title>The Global Catalogue of Microorganisms (GCM) 10K type strain sequencing project: providing services to taxonomists for standard genome sequencing and annotation.</title>
        <authorList>
            <consortium name="The Broad Institute Genomics Platform"/>
            <consortium name="The Broad Institute Genome Sequencing Center for Infectious Disease"/>
            <person name="Wu L."/>
            <person name="Ma J."/>
        </authorList>
    </citation>
    <scope>NUCLEOTIDE SEQUENCE [LARGE SCALE GENOMIC DNA]</scope>
    <source>
        <strain evidence="4 5">JCM 6835</strain>
    </source>
</reference>
<dbReference type="InterPro" id="IPR020472">
    <property type="entry name" value="WD40_PAC1"/>
</dbReference>
<dbReference type="EMBL" id="BAAATE010000007">
    <property type="protein sequence ID" value="GAA2660772.1"/>
    <property type="molecule type" value="Genomic_DNA"/>
</dbReference>
<dbReference type="InterPro" id="IPR019775">
    <property type="entry name" value="WD40_repeat_CS"/>
</dbReference>
<evidence type="ECO:0000313" key="4">
    <source>
        <dbReference type="EMBL" id="GAA2660772.1"/>
    </source>
</evidence>
<dbReference type="InterPro" id="IPR001680">
    <property type="entry name" value="WD40_rpt"/>
</dbReference>
<dbReference type="InterPro" id="IPR015943">
    <property type="entry name" value="WD40/YVTN_repeat-like_dom_sf"/>
</dbReference>
<dbReference type="PROSITE" id="PS00678">
    <property type="entry name" value="WD_REPEATS_1"/>
    <property type="match status" value="2"/>
</dbReference>
<dbReference type="PRINTS" id="PR00320">
    <property type="entry name" value="GPROTEINBRPT"/>
</dbReference>
<gene>
    <name evidence="4" type="ORF">GCM10010412_033380</name>
</gene>
<dbReference type="Proteomes" id="UP001501666">
    <property type="component" value="Unassembled WGS sequence"/>
</dbReference>
<dbReference type="InterPro" id="IPR036322">
    <property type="entry name" value="WD40_repeat_dom_sf"/>
</dbReference>
<keyword evidence="5" id="KW-1185">Reference proteome</keyword>
<dbReference type="PROSITE" id="PS50082">
    <property type="entry name" value="WD_REPEATS_2"/>
    <property type="match status" value="2"/>
</dbReference>
<evidence type="ECO:0008006" key="6">
    <source>
        <dbReference type="Google" id="ProtNLM"/>
    </source>
</evidence>
<keyword evidence="2" id="KW-0677">Repeat</keyword>
<keyword evidence="1 3" id="KW-0853">WD repeat</keyword>
<dbReference type="PANTHER" id="PTHR22847">
    <property type="entry name" value="WD40 REPEAT PROTEIN"/>
    <property type="match status" value="1"/>
</dbReference>
<proteinExistence type="predicted"/>
<dbReference type="Pfam" id="PF00400">
    <property type="entry name" value="WD40"/>
    <property type="match status" value="2"/>
</dbReference>
<dbReference type="SUPFAM" id="SSF50978">
    <property type="entry name" value="WD40 repeat-like"/>
    <property type="match status" value="1"/>
</dbReference>
<sequence length="294" mass="31242">MWTWDPLRDVWQERPLTFACAGDPLAARYPDAENDVDSVAAVVSGGRVILAAGGDEQGFAFWDLESGELIRGAGFDDPYLAAITEVRGEGPPLFVTATQYADEILVWRPSAEDVLTELSNDIGRIACLTATYAHGLSLAAAGGMDEGVAVWDLTAGGEVRSFDTDEKGVPAVSLARLAGDPIVVAGVEDEIHVWGLSDEHGDDLIRDPLTGHEDAVVALDTAVIGDRVLAVSGGEDATVRLWDLSTGRQLGDPLIGHDGSVETVQTAVLDGRHVVLSAGRDSKINIWDLQTFVR</sequence>
<name>A0ABN3RU05_9ACTN</name>
<comment type="caution">
    <text evidence="4">The sequence shown here is derived from an EMBL/GenBank/DDBJ whole genome shotgun (WGS) entry which is preliminary data.</text>
</comment>
<evidence type="ECO:0000256" key="1">
    <source>
        <dbReference type="ARBA" id="ARBA00022574"/>
    </source>
</evidence>
<dbReference type="PANTHER" id="PTHR22847:SF637">
    <property type="entry name" value="WD REPEAT DOMAIN 5B"/>
    <property type="match status" value="1"/>
</dbReference>
<protein>
    <recommendedName>
        <fullName evidence="6">WD40 repeat domain-containing protein</fullName>
    </recommendedName>
</protein>
<organism evidence="4 5">
    <name type="scientific">Nonomuraea recticatena</name>
    <dbReference type="NCBI Taxonomy" id="46178"/>
    <lineage>
        <taxon>Bacteria</taxon>
        <taxon>Bacillati</taxon>
        <taxon>Actinomycetota</taxon>
        <taxon>Actinomycetes</taxon>
        <taxon>Streptosporangiales</taxon>
        <taxon>Streptosporangiaceae</taxon>
        <taxon>Nonomuraea</taxon>
    </lineage>
</organism>